<dbReference type="Proteomes" id="UP000034489">
    <property type="component" value="Unassembled WGS sequence"/>
</dbReference>
<dbReference type="AlphaFoldDB" id="A0A0G0RQD5"/>
<keyword evidence="1" id="KW-0812">Transmembrane</keyword>
<dbReference type="EMBL" id="LBYQ01000014">
    <property type="protein sequence ID" value="KKR54698.1"/>
    <property type="molecule type" value="Genomic_DNA"/>
</dbReference>
<dbReference type="InterPro" id="IPR007813">
    <property type="entry name" value="PilN"/>
</dbReference>
<dbReference type="InterPro" id="IPR052534">
    <property type="entry name" value="Extracell_DNA_Util/SecSys_Comp"/>
</dbReference>
<protein>
    <submittedName>
        <fullName evidence="2">Type IV pilus biogenesis protein PilN</fullName>
    </submittedName>
</protein>
<evidence type="ECO:0000256" key="1">
    <source>
        <dbReference type="SAM" id="Phobius"/>
    </source>
</evidence>
<feature type="transmembrane region" description="Helical" evidence="1">
    <location>
        <begin position="24"/>
        <end position="46"/>
    </location>
</feature>
<reference evidence="2 3" key="1">
    <citation type="journal article" date="2015" name="Nature">
        <title>rRNA introns, odd ribosomes, and small enigmatic genomes across a large radiation of phyla.</title>
        <authorList>
            <person name="Brown C.T."/>
            <person name="Hug L.A."/>
            <person name="Thomas B.C."/>
            <person name="Sharon I."/>
            <person name="Castelle C.J."/>
            <person name="Singh A."/>
            <person name="Wilkins M.J."/>
            <person name="Williams K.H."/>
            <person name="Banfield J.F."/>
        </authorList>
    </citation>
    <scope>NUCLEOTIDE SEQUENCE [LARGE SCALE GENOMIC DNA]</scope>
</reference>
<name>A0A0G0RQD5_9BACT</name>
<organism evidence="2 3">
    <name type="scientific">Candidatus Curtissbacteria bacterium GW2011_GWA1_40_24</name>
    <dbReference type="NCBI Taxonomy" id="1618406"/>
    <lineage>
        <taxon>Bacteria</taxon>
        <taxon>Candidatus Curtissiibacteriota</taxon>
    </lineage>
</organism>
<evidence type="ECO:0000313" key="2">
    <source>
        <dbReference type="EMBL" id="KKR54698.1"/>
    </source>
</evidence>
<proteinExistence type="predicted"/>
<accession>A0A0G0RQD5</accession>
<gene>
    <name evidence="2" type="ORF">UT92_C0014G0004</name>
</gene>
<dbReference type="Pfam" id="PF05137">
    <property type="entry name" value="PilN"/>
    <property type="match status" value="1"/>
</dbReference>
<evidence type="ECO:0000313" key="3">
    <source>
        <dbReference type="Proteomes" id="UP000034489"/>
    </source>
</evidence>
<dbReference type="PANTHER" id="PTHR40278:SF1">
    <property type="entry name" value="DNA UTILIZATION PROTEIN HOFN"/>
    <property type="match status" value="1"/>
</dbReference>
<comment type="caution">
    <text evidence="2">The sequence shown here is derived from an EMBL/GenBank/DDBJ whole genome shotgun (WGS) entry which is preliminary data.</text>
</comment>
<dbReference type="PANTHER" id="PTHR40278">
    <property type="entry name" value="DNA UTILIZATION PROTEIN HOFN"/>
    <property type="match status" value="1"/>
</dbReference>
<keyword evidence="1" id="KW-0472">Membrane</keyword>
<keyword evidence="1" id="KW-1133">Transmembrane helix</keyword>
<sequence length="180" mass="19739">MPDINLVPVQERATERFESLKKRLSMGSAILLVLTAVFTLGVLVFFTTQVSKRTQLFTQVEESAQTINNYRSQEEFLVVVKDKAGLAEQVLAERTDYYQTFNGFAKLVPQGVYFTDIKFAQGKISMNGKAKTSAEVAGLVSSLLSAEGSKIVSNVTIDSLAADETGTYTFSMQAQSAKQN</sequence>